<sequence length="62" mass="7243">MGYQPEYKQIVKEIVLELEHDDFLFNEKQREALEQALKNCYDTGYEDGMTDGKEISERPISG</sequence>
<proteinExistence type="predicted"/>
<evidence type="ECO:0000313" key="1">
    <source>
        <dbReference type="EMBL" id="SET33944.1"/>
    </source>
</evidence>
<protein>
    <submittedName>
        <fullName evidence="1">Uncharacterized protein</fullName>
    </submittedName>
</protein>
<keyword evidence="2" id="KW-1185">Reference proteome</keyword>
<dbReference type="EMBL" id="FOHJ01000004">
    <property type="protein sequence ID" value="SET33944.1"/>
    <property type="molecule type" value="Genomic_DNA"/>
</dbReference>
<accession>A0A1I0DN44</accession>
<name>A0A1I0DN44_9BACI</name>
<gene>
    <name evidence="1" type="ORF">SAMN05421676_10493</name>
</gene>
<dbReference type="Proteomes" id="UP000199095">
    <property type="component" value="Unassembled WGS sequence"/>
</dbReference>
<evidence type="ECO:0000313" key="2">
    <source>
        <dbReference type="Proteomes" id="UP000199095"/>
    </source>
</evidence>
<organism evidence="1 2">
    <name type="scientific">Salinibacillus kushneri</name>
    <dbReference type="NCBI Taxonomy" id="237682"/>
    <lineage>
        <taxon>Bacteria</taxon>
        <taxon>Bacillati</taxon>
        <taxon>Bacillota</taxon>
        <taxon>Bacilli</taxon>
        <taxon>Bacillales</taxon>
        <taxon>Bacillaceae</taxon>
        <taxon>Salinibacillus</taxon>
    </lineage>
</organism>
<dbReference type="AlphaFoldDB" id="A0A1I0DN44"/>
<dbReference type="OrthoDB" id="2973864at2"/>
<reference evidence="2" key="1">
    <citation type="submission" date="2016-10" db="EMBL/GenBank/DDBJ databases">
        <authorList>
            <person name="Varghese N."/>
            <person name="Submissions S."/>
        </authorList>
    </citation>
    <scope>NUCLEOTIDE SEQUENCE [LARGE SCALE GENOMIC DNA]</scope>
    <source>
        <strain evidence="2">CGMCC 1.3566</strain>
    </source>
</reference>
<dbReference type="RefSeq" id="WP_093133368.1">
    <property type="nucleotide sequence ID" value="NZ_FOHJ01000004.1"/>
</dbReference>